<dbReference type="PANTHER" id="PTHR43798:SF33">
    <property type="entry name" value="HYDROLASE, PUTATIVE (AFU_ORTHOLOGUE AFUA_2G14860)-RELATED"/>
    <property type="match status" value="1"/>
</dbReference>
<sequence length="237" mass="26546">MQLVFVHGAGGSSLSFTYQVRYFGKMADAVDLPGHPKGKPCTSVPAYAEWVRGYIWAKGYTDVVLVGHSMGGAIAQWYGLHYPEELVGLVLIGTGARLRVRPDILQMCQDAITDPVKRQEWLQMREQGLAKVPPEIKPLLLERTNQVGPAVQLNDFLCCDKFDIMDRVREIRLPTLVIVGTEDIMTPVKYADYLARNIPGAQEVVIQDATHSVALEKPEEVNRAIEEFVQRLQASRR</sequence>
<evidence type="ECO:0000259" key="1">
    <source>
        <dbReference type="Pfam" id="PF12697"/>
    </source>
</evidence>
<dbReference type="PANTHER" id="PTHR43798">
    <property type="entry name" value="MONOACYLGLYCEROL LIPASE"/>
    <property type="match status" value="1"/>
</dbReference>
<organism evidence="2">
    <name type="scientific">uncultured prokaryote</name>
    <dbReference type="NCBI Taxonomy" id="198431"/>
    <lineage>
        <taxon>unclassified sequences</taxon>
        <taxon>environmental samples</taxon>
    </lineage>
</organism>
<proteinExistence type="predicted"/>
<dbReference type="AlphaFoldDB" id="H5SLG8"/>
<dbReference type="InterPro" id="IPR050266">
    <property type="entry name" value="AB_hydrolase_sf"/>
</dbReference>
<gene>
    <name evidence="2" type="ORF">HGMM_F46A05C43</name>
</gene>
<dbReference type="GO" id="GO:0016020">
    <property type="term" value="C:membrane"/>
    <property type="evidence" value="ECO:0007669"/>
    <property type="project" value="TreeGrafter"/>
</dbReference>
<dbReference type="PRINTS" id="PR00111">
    <property type="entry name" value="ABHYDROLASE"/>
</dbReference>
<evidence type="ECO:0000313" key="2">
    <source>
        <dbReference type="EMBL" id="BAL57004.1"/>
    </source>
</evidence>
<dbReference type="Gene3D" id="3.40.50.1820">
    <property type="entry name" value="alpha/beta hydrolase"/>
    <property type="match status" value="1"/>
</dbReference>
<reference evidence="2" key="2">
    <citation type="journal article" date="2012" name="PLoS ONE">
        <title>A Deeply Branching Thermophilic Bacterium with an Ancient Acetyl-CoA Pathway Dominates a Subsurface Ecosystem.</title>
        <authorList>
            <person name="Takami H."/>
            <person name="Noguchi H."/>
            <person name="Takaki Y."/>
            <person name="Uchiyama I."/>
            <person name="Toyoda A."/>
            <person name="Nishi S."/>
            <person name="Chee G.-J."/>
            <person name="Arai W."/>
            <person name="Nunoura T."/>
            <person name="Itoh T."/>
            <person name="Hattori M."/>
            <person name="Takai K."/>
        </authorList>
    </citation>
    <scope>NUCLEOTIDE SEQUENCE</scope>
</reference>
<dbReference type="EMBL" id="AP011763">
    <property type="protein sequence ID" value="BAL57004.1"/>
    <property type="molecule type" value="Genomic_DNA"/>
</dbReference>
<dbReference type="InterPro" id="IPR000073">
    <property type="entry name" value="AB_hydrolase_1"/>
</dbReference>
<dbReference type="SUPFAM" id="SSF53474">
    <property type="entry name" value="alpha/beta-Hydrolases"/>
    <property type="match status" value="1"/>
</dbReference>
<accession>H5SLG8</accession>
<dbReference type="Pfam" id="PF12697">
    <property type="entry name" value="Abhydrolase_6"/>
    <property type="match status" value="1"/>
</dbReference>
<feature type="domain" description="AB hydrolase-1" evidence="1">
    <location>
        <begin position="3"/>
        <end position="224"/>
    </location>
</feature>
<dbReference type="InterPro" id="IPR029058">
    <property type="entry name" value="AB_hydrolase_fold"/>
</dbReference>
<protein>
    <submittedName>
        <fullName evidence="2">Carboxylesterase</fullName>
    </submittedName>
</protein>
<name>H5SLG8_9ZZZZ</name>
<reference evidence="2" key="1">
    <citation type="journal article" date="2005" name="Environ. Microbiol.">
        <title>Genetic and functional properties of uncultivated thermophilic crenarchaeotes from a subsurface gold mine as revealed by analysis of genome fragments.</title>
        <authorList>
            <person name="Nunoura T."/>
            <person name="Hirayama H."/>
            <person name="Takami H."/>
            <person name="Oida H."/>
            <person name="Nishi S."/>
            <person name="Shimamura S."/>
            <person name="Suzuki Y."/>
            <person name="Inagaki F."/>
            <person name="Takai K."/>
            <person name="Nealson K.H."/>
            <person name="Horikoshi K."/>
        </authorList>
    </citation>
    <scope>NUCLEOTIDE SEQUENCE</scope>
</reference>